<dbReference type="Pfam" id="PF00437">
    <property type="entry name" value="T2SSE"/>
    <property type="match status" value="1"/>
</dbReference>
<dbReference type="PROSITE" id="PS00662">
    <property type="entry name" value="T2SP_E"/>
    <property type="match status" value="1"/>
</dbReference>
<feature type="domain" description="Bacterial type II secretion system protein E" evidence="4">
    <location>
        <begin position="369"/>
        <end position="383"/>
    </location>
</feature>
<dbReference type="CDD" id="cd01129">
    <property type="entry name" value="PulE-GspE-like"/>
    <property type="match status" value="1"/>
</dbReference>
<evidence type="ECO:0000256" key="3">
    <source>
        <dbReference type="ARBA" id="ARBA00022840"/>
    </source>
</evidence>
<dbReference type="GO" id="GO:0005886">
    <property type="term" value="C:plasma membrane"/>
    <property type="evidence" value="ECO:0007669"/>
    <property type="project" value="TreeGrafter"/>
</dbReference>
<evidence type="ECO:0000313" key="5">
    <source>
        <dbReference type="EMBL" id="GAX87386.1"/>
    </source>
</evidence>
<dbReference type="PANTHER" id="PTHR30258">
    <property type="entry name" value="TYPE II SECRETION SYSTEM PROTEIN GSPE-RELATED"/>
    <property type="match status" value="1"/>
</dbReference>
<dbReference type="GO" id="GO:0005524">
    <property type="term" value="F:ATP binding"/>
    <property type="evidence" value="ECO:0007669"/>
    <property type="project" value="UniProtKB-KW"/>
</dbReference>
<dbReference type="InterPro" id="IPR001482">
    <property type="entry name" value="T2SS/T4SS_dom"/>
</dbReference>
<comment type="similarity">
    <text evidence="1">Belongs to the GSP E family.</text>
</comment>
<dbReference type="SUPFAM" id="SSF160246">
    <property type="entry name" value="EspE N-terminal domain-like"/>
    <property type="match status" value="1"/>
</dbReference>
<dbReference type="RefSeq" id="WP_238593974.1">
    <property type="nucleotide sequence ID" value="NZ_BDME01000001.1"/>
</dbReference>
<dbReference type="EMBL" id="BDME01000001">
    <property type="protein sequence ID" value="GAX87386.1"/>
    <property type="molecule type" value="Genomic_DNA"/>
</dbReference>
<dbReference type="FunFam" id="3.40.50.300:FF:000398">
    <property type="entry name" value="Type IV pilus assembly ATPase PilB"/>
    <property type="match status" value="1"/>
</dbReference>
<dbReference type="Gene3D" id="3.30.300.160">
    <property type="entry name" value="Type II secretion system, protein E, N-terminal domain"/>
    <property type="match status" value="1"/>
</dbReference>
<dbReference type="InterPro" id="IPR007831">
    <property type="entry name" value="T2SS_GspE_N"/>
</dbReference>
<organism evidence="5 6">
    <name type="scientific">Lebetimonas natsushimae</name>
    <dbReference type="NCBI Taxonomy" id="1936991"/>
    <lineage>
        <taxon>Bacteria</taxon>
        <taxon>Pseudomonadati</taxon>
        <taxon>Campylobacterota</taxon>
        <taxon>Epsilonproteobacteria</taxon>
        <taxon>Nautiliales</taxon>
        <taxon>Nautiliaceae</taxon>
        <taxon>Lebetimonas</taxon>
    </lineage>
</organism>
<accession>A0A292YD70</accession>
<sequence length="549" mass="62224">MVTDKNILNELLKNNKITEEQYKKIVTTIQNNPKEDVLSILFKNGYITKEEYLKYLSLKFSINYVTDLSSIRFKNINIPVNILKQTLAVPIEEKYNKVKIAIADPLDWNAQAILKRFYPQKEIEFVLGLKEDILKVLKLLESKEKIKEIINDIKKELKGAEVTGDETAVMRLIKYLISASIEKKASDIHIEADEDGGVVRIRVLGDLYEMLDFDHDVFNALDSRIKILANMDVSEKRIPQDGSFSMVLNGNQFDFRVSTLPTIWGESIVIRILDKRSILKKIDEIGITPKNLELLKKALSMPNGIFLVTGPTGSGKSTTLYAALHEIAKVNKKVITVEDPVEYKLHGIQQVQVNPKIDMTFANALRSILRQDPDIIMIGEIRDLETLEIAIKAALTGHLVLSTLHTNDAVSSIQRMIDMGADAFMVATALIGAEAQRLVKTICPYCKTKHKPEDIYLDPIKNLIPKDAVFYKGRGCEHCNFTGYGGRTLISEIFLNDEKLESMISKEKEKIEILHYLRNKGYQTMFYDGLIKALKGITTLEDIYKVAKL</sequence>
<comment type="caution">
    <text evidence="5">The sequence shown here is derived from an EMBL/GenBank/DDBJ whole genome shotgun (WGS) entry which is preliminary data.</text>
</comment>
<dbReference type="Gene3D" id="3.30.450.90">
    <property type="match status" value="1"/>
</dbReference>
<evidence type="ECO:0000256" key="2">
    <source>
        <dbReference type="ARBA" id="ARBA00022741"/>
    </source>
</evidence>
<evidence type="ECO:0000256" key="1">
    <source>
        <dbReference type="ARBA" id="ARBA00006611"/>
    </source>
</evidence>
<keyword evidence="2" id="KW-0547">Nucleotide-binding</keyword>
<dbReference type="Proteomes" id="UP000217944">
    <property type="component" value="Unassembled WGS sequence"/>
</dbReference>
<dbReference type="SMART" id="SM00382">
    <property type="entry name" value="AAA"/>
    <property type="match status" value="1"/>
</dbReference>
<dbReference type="PANTHER" id="PTHR30258:SF2">
    <property type="entry name" value="COMG OPERON PROTEIN 1"/>
    <property type="match status" value="1"/>
</dbReference>
<evidence type="ECO:0000313" key="6">
    <source>
        <dbReference type="Proteomes" id="UP000217944"/>
    </source>
</evidence>
<reference evidence="5 6" key="1">
    <citation type="journal article" date="2017" name="Syst. Appl. Microbiol.">
        <title>Lebetimonas natsushimae sp. nov., a novel strictly anaerobic, moderately thermophilic chemoautotroph isolated from a deep-sea hydrothermal vent polychaete nest in the Mid-Okinawa Trough.</title>
        <authorList>
            <person name="Nagata R."/>
            <person name="Takaki Y."/>
            <person name="Tame A."/>
            <person name="Nunoura T."/>
            <person name="Muto H."/>
            <person name="Mino S."/>
            <person name="Sawayama S."/>
            <person name="Takai K."/>
            <person name="Nakagawa S."/>
        </authorList>
    </citation>
    <scope>NUCLEOTIDE SEQUENCE [LARGE SCALE GENOMIC DNA]</scope>
    <source>
        <strain evidence="5 6">HS1857</strain>
    </source>
</reference>
<gene>
    <name evidence="5" type="ORF">LNAT_P0681</name>
</gene>
<dbReference type="Pfam" id="PF05157">
    <property type="entry name" value="MshEN"/>
    <property type="match status" value="1"/>
</dbReference>
<evidence type="ECO:0000259" key="4">
    <source>
        <dbReference type="PROSITE" id="PS00662"/>
    </source>
</evidence>
<dbReference type="GO" id="GO:0016887">
    <property type="term" value="F:ATP hydrolysis activity"/>
    <property type="evidence" value="ECO:0007669"/>
    <property type="project" value="TreeGrafter"/>
</dbReference>
<keyword evidence="3" id="KW-0067">ATP-binding</keyword>
<name>A0A292YD70_9BACT</name>
<dbReference type="InterPro" id="IPR037257">
    <property type="entry name" value="T2SS_E_N_sf"/>
</dbReference>
<proteinExistence type="inferred from homology"/>
<protein>
    <submittedName>
        <fullName evidence="5">General secretion pathway protein E</fullName>
    </submittedName>
</protein>
<dbReference type="AlphaFoldDB" id="A0A292YD70"/>
<dbReference type="InterPro" id="IPR003593">
    <property type="entry name" value="AAA+_ATPase"/>
</dbReference>
<dbReference type="InterPro" id="IPR027417">
    <property type="entry name" value="P-loop_NTPase"/>
</dbReference>
<dbReference type="Gene3D" id="3.40.50.300">
    <property type="entry name" value="P-loop containing nucleotide triphosphate hydrolases"/>
    <property type="match status" value="1"/>
</dbReference>
<keyword evidence="6" id="KW-1185">Reference proteome</keyword>
<dbReference type="SUPFAM" id="SSF52540">
    <property type="entry name" value="P-loop containing nucleoside triphosphate hydrolases"/>
    <property type="match status" value="1"/>
</dbReference>